<reference evidence="8 9" key="1">
    <citation type="submission" date="2019-08" db="EMBL/GenBank/DDBJ databases">
        <title>In-depth cultivation of the pig gut microbiome towards novel bacterial diversity and tailored functional studies.</title>
        <authorList>
            <person name="Wylensek D."/>
            <person name="Hitch T.C.A."/>
            <person name="Clavel T."/>
        </authorList>
    </citation>
    <scope>NUCLEOTIDE SEQUENCE [LARGE SCALE GENOMIC DNA]</scope>
    <source>
        <strain evidence="8 9">BL-389-WT-3D</strain>
    </source>
</reference>
<dbReference type="SUPFAM" id="SSF51338">
    <property type="entry name" value="Composite domain of metallo-dependent hydrolases"/>
    <property type="match status" value="1"/>
</dbReference>
<feature type="binding site" evidence="6">
    <location>
        <position position="198"/>
    </location>
    <ligand>
        <name>Zn(2+)</name>
        <dbReference type="ChEBI" id="CHEBI:29105"/>
        <label>2</label>
    </ligand>
</feature>
<dbReference type="SUPFAM" id="SSF51556">
    <property type="entry name" value="Metallo-dependent hydrolases"/>
    <property type="match status" value="1"/>
</dbReference>
<dbReference type="GO" id="GO:0006145">
    <property type="term" value="P:purine nucleobase catabolic process"/>
    <property type="evidence" value="ECO:0007669"/>
    <property type="project" value="TreeGrafter"/>
</dbReference>
<feature type="binding site" evidence="6">
    <location>
        <position position="251"/>
    </location>
    <ligand>
        <name>Zn(2+)</name>
        <dbReference type="ChEBI" id="CHEBI:29105"/>
        <label>2</label>
    </ligand>
</feature>
<dbReference type="InterPro" id="IPR002195">
    <property type="entry name" value="Dihydroorotase_CS"/>
</dbReference>
<feature type="binding site" evidence="6">
    <location>
        <position position="171"/>
    </location>
    <ligand>
        <name>Zn(2+)</name>
        <dbReference type="ChEBI" id="CHEBI:29105"/>
        <label>1</label>
    </ligand>
</feature>
<feature type="binding site" evidence="6">
    <location>
        <position position="113"/>
    </location>
    <ligand>
        <name>substrate</name>
    </ligand>
</feature>
<dbReference type="Proteomes" id="UP000462363">
    <property type="component" value="Unassembled WGS sequence"/>
</dbReference>
<gene>
    <name evidence="6" type="primary">pyrC</name>
    <name evidence="8" type="ORF">FYJ37_10405</name>
</gene>
<dbReference type="GO" id="GO:0005737">
    <property type="term" value="C:cytoplasm"/>
    <property type="evidence" value="ECO:0007669"/>
    <property type="project" value="TreeGrafter"/>
</dbReference>
<keyword evidence="4 6" id="KW-0378">Hydrolase</keyword>
<keyword evidence="6" id="KW-0862">Zinc</keyword>
<accession>A0A844F9Q4</accession>
<dbReference type="EC" id="3.5.2.3" evidence="6"/>
<feature type="active site" evidence="6">
    <location>
        <position position="324"/>
    </location>
</feature>
<organism evidence="8 9">
    <name type="scientific">Clostridium scindens (strain JCM 10418 / VPI 12708)</name>
    <dbReference type="NCBI Taxonomy" id="29347"/>
    <lineage>
        <taxon>Bacteria</taxon>
        <taxon>Bacillati</taxon>
        <taxon>Bacillota</taxon>
        <taxon>Clostridia</taxon>
        <taxon>Lachnospirales</taxon>
        <taxon>Lachnospiraceae</taxon>
    </lineage>
</organism>
<evidence type="ECO:0000256" key="6">
    <source>
        <dbReference type="HAMAP-Rule" id="MF_00220"/>
    </source>
</evidence>
<dbReference type="InterPro" id="IPR011059">
    <property type="entry name" value="Metal-dep_hydrolase_composite"/>
</dbReference>
<feature type="binding site" evidence="6">
    <location>
        <begin position="342"/>
        <end position="343"/>
    </location>
    <ligand>
        <name>substrate</name>
    </ligand>
</feature>
<dbReference type="GO" id="GO:0004038">
    <property type="term" value="F:allantoinase activity"/>
    <property type="evidence" value="ECO:0007669"/>
    <property type="project" value="TreeGrafter"/>
</dbReference>
<dbReference type="InterPro" id="IPR006680">
    <property type="entry name" value="Amidohydro-rel"/>
</dbReference>
<proteinExistence type="inferred from homology"/>
<evidence type="ECO:0000313" key="8">
    <source>
        <dbReference type="EMBL" id="MSS40747.1"/>
    </source>
</evidence>
<sequence length="447" mass="48489">MPHGACCHAKAGTAERKAYMTILIKNGHVVDPLTRIDGDYDVLIEDNRIKKVAAMIEEAAGQVIDAKGCYVMPGFIDLHVHFRDPGLEYKETLKTGGAAAVRGGVTTVCAMPNTKPVIDDGTKVRDVHERAKKDSLTNVIQIGAVTKGQNGKELADIEGMAKEGCHAISEDGKSVMDASLYRKGMKAAKECGISVFAHCEDINMVEGGVMNADENARRLGMKGITNSVEDVIVARDILLAKETGVRLHLCHCSTADSVEMIRLAKEEGLPVTGEVCPHHFTLCTDDIKEDDGNYKMNPPLRSKKDVEALRKGLTDGVMDVIATDHAPHSEEEKNQSMEKAFFGIVGLETSAALTYTELVKPGILSIMDMAEKMSFNPARILGLGEKGSVSEGKIADIVIFDPDKSYVIDKNTFASKGKNTPFDGYPATGKVRYTLVDGRIVYKDEKN</sequence>
<dbReference type="AlphaFoldDB" id="A0A844F9Q4"/>
<comment type="similarity">
    <text evidence="2 6">Belongs to the metallo-dependent hydrolases superfamily. DHOase family. Class I DHOase subfamily.</text>
</comment>
<dbReference type="CDD" id="cd01317">
    <property type="entry name" value="DHOase_IIa"/>
    <property type="match status" value="1"/>
</dbReference>
<protein>
    <recommendedName>
        <fullName evidence="6">Dihydroorotase</fullName>
        <shortName evidence="6">DHOase</shortName>
        <ecNumber evidence="6">3.5.2.3</ecNumber>
    </recommendedName>
</protein>
<dbReference type="NCBIfam" id="TIGR00857">
    <property type="entry name" value="pyrC_multi"/>
    <property type="match status" value="1"/>
</dbReference>
<dbReference type="InterPro" id="IPR050138">
    <property type="entry name" value="DHOase/Allantoinase_Hydrolase"/>
</dbReference>
<feature type="binding site" evidence="6">
    <location>
        <position position="171"/>
    </location>
    <ligand>
        <name>Zn(2+)</name>
        <dbReference type="ChEBI" id="CHEBI:29105"/>
        <label>2</label>
    </ligand>
</feature>
<feature type="binding site" evidence="6">
    <location>
        <position position="328"/>
    </location>
    <ligand>
        <name>substrate</name>
    </ligand>
</feature>
<dbReference type="PANTHER" id="PTHR43668:SF2">
    <property type="entry name" value="ALLANTOINASE"/>
    <property type="match status" value="1"/>
</dbReference>
<comment type="pathway">
    <text evidence="6">Pyrimidine metabolism; UMP biosynthesis via de novo pathway; (S)-dihydroorotate from bicarbonate: step 3/3.</text>
</comment>
<feature type="domain" description="Amidohydrolase-related" evidence="7">
    <location>
        <begin position="70"/>
        <end position="441"/>
    </location>
</feature>
<dbReference type="PANTHER" id="PTHR43668">
    <property type="entry name" value="ALLANTOINASE"/>
    <property type="match status" value="1"/>
</dbReference>
<dbReference type="InterPro" id="IPR004722">
    <property type="entry name" value="DHOase"/>
</dbReference>
<dbReference type="PROSITE" id="PS00483">
    <property type="entry name" value="DIHYDROOROTASE_2"/>
    <property type="match status" value="1"/>
</dbReference>
<dbReference type="GO" id="GO:0044205">
    <property type="term" value="P:'de novo' UMP biosynthetic process"/>
    <property type="evidence" value="ECO:0007669"/>
    <property type="project" value="UniProtKB-UniRule"/>
</dbReference>
<comment type="caution">
    <text evidence="8">The sequence shown here is derived from an EMBL/GenBank/DDBJ whole genome shotgun (WGS) entry which is preliminary data.</text>
</comment>
<comment type="catalytic activity">
    <reaction evidence="6">
        <text>(S)-dihydroorotate + H2O = N-carbamoyl-L-aspartate + H(+)</text>
        <dbReference type="Rhea" id="RHEA:24296"/>
        <dbReference type="ChEBI" id="CHEBI:15377"/>
        <dbReference type="ChEBI" id="CHEBI:15378"/>
        <dbReference type="ChEBI" id="CHEBI:30864"/>
        <dbReference type="ChEBI" id="CHEBI:32814"/>
        <dbReference type="EC" id="3.5.2.3"/>
    </reaction>
</comment>
<dbReference type="InterPro" id="IPR032466">
    <property type="entry name" value="Metal_Hydrolase"/>
</dbReference>
<evidence type="ECO:0000256" key="3">
    <source>
        <dbReference type="ARBA" id="ARBA00022723"/>
    </source>
</evidence>
<evidence type="ECO:0000256" key="2">
    <source>
        <dbReference type="ARBA" id="ARBA00010286"/>
    </source>
</evidence>
<dbReference type="Gene3D" id="2.30.40.10">
    <property type="entry name" value="Urease, subunit C, domain 1"/>
    <property type="match status" value="1"/>
</dbReference>
<evidence type="ECO:0000256" key="1">
    <source>
        <dbReference type="ARBA" id="ARBA00002368"/>
    </source>
</evidence>
<feature type="binding site" evidence="6">
    <location>
        <position position="79"/>
    </location>
    <ligand>
        <name>Zn(2+)</name>
        <dbReference type="ChEBI" id="CHEBI:29105"/>
        <label>1</label>
    </ligand>
</feature>
<keyword evidence="5 6" id="KW-0665">Pyrimidine biosynthesis</keyword>
<evidence type="ECO:0000259" key="7">
    <source>
        <dbReference type="Pfam" id="PF01979"/>
    </source>
</evidence>
<keyword evidence="3 6" id="KW-0479">Metal-binding</keyword>
<feature type="binding site" evidence="6">
    <location>
        <position position="297"/>
    </location>
    <ligand>
        <name>substrate</name>
    </ligand>
</feature>
<dbReference type="Gene3D" id="3.20.20.140">
    <property type="entry name" value="Metal-dependent hydrolases"/>
    <property type="match status" value="1"/>
</dbReference>
<dbReference type="GO" id="GO:0008270">
    <property type="term" value="F:zinc ion binding"/>
    <property type="evidence" value="ECO:0007669"/>
    <property type="project" value="UniProtKB-UniRule"/>
</dbReference>
<comment type="cofactor">
    <cofactor evidence="6">
        <name>Zn(2+)</name>
        <dbReference type="ChEBI" id="CHEBI:29105"/>
    </cofactor>
    <text evidence="6">Binds 2 Zn(2+) ions per subunit.</text>
</comment>
<feature type="binding site" evidence="6">
    <location>
        <position position="81"/>
    </location>
    <ligand>
        <name>Zn(2+)</name>
        <dbReference type="ChEBI" id="CHEBI:29105"/>
        <label>1</label>
    </ligand>
</feature>
<dbReference type="EMBL" id="VUMB01000019">
    <property type="protein sequence ID" value="MSS40747.1"/>
    <property type="molecule type" value="Genomic_DNA"/>
</dbReference>
<evidence type="ECO:0000256" key="5">
    <source>
        <dbReference type="ARBA" id="ARBA00022975"/>
    </source>
</evidence>
<evidence type="ECO:0000313" key="9">
    <source>
        <dbReference type="Proteomes" id="UP000462363"/>
    </source>
</evidence>
<dbReference type="Pfam" id="PF01979">
    <property type="entry name" value="Amidohydro_1"/>
    <property type="match status" value="1"/>
</dbReference>
<evidence type="ECO:0000256" key="4">
    <source>
        <dbReference type="ARBA" id="ARBA00022801"/>
    </source>
</evidence>
<feature type="binding site" evidence="6">
    <location>
        <position position="324"/>
    </location>
    <ligand>
        <name>Zn(2+)</name>
        <dbReference type="ChEBI" id="CHEBI:29105"/>
        <label>1</label>
    </ligand>
</feature>
<name>A0A844F9Q4_CLOSV</name>
<dbReference type="HAMAP" id="MF_00220_B">
    <property type="entry name" value="PyrC_classI_B"/>
    <property type="match status" value="1"/>
</dbReference>
<dbReference type="GO" id="GO:0004151">
    <property type="term" value="F:dihydroorotase activity"/>
    <property type="evidence" value="ECO:0007669"/>
    <property type="project" value="UniProtKB-UniRule"/>
</dbReference>
<comment type="function">
    <text evidence="1 6">Catalyzes the reversible cyclization of carbamoyl aspartate to dihydroorotate.</text>
</comment>
<dbReference type="PROSITE" id="PS00482">
    <property type="entry name" value="DIHYDROOROTASE_1"/>
    <property type="match status" value="1"/>
</dbReference>
<feature type="binding site" evidence="6">
    <location>
        <begin position="81"/>
        <end position="83"/>
    </location>
    <ligand>
        <name>substrate</name>
    </ligand>
</feature>
<dbReference type="UniPathway" id="UPA00070">
    <property type="reaction ID" value="UER00117"/>
</dbReference>